<feature type="transmembrane region" description="Helical" evidence="8">
    <location>
        <begin position="682"/>
        <end position="706"/>
    </location>
</feature>
<dbReference type="SMART" id="SM00382">
    <property type="entry name" value="AAA"/>
    <property type="match status" value="2"/>
</dbReference>
<dbReference type="InterPro" id="IPR017871">
    <property type="entry name" value="ABC_transporter-like_CS"/>
</dbReference>
<keyword evidence="12" id="KW-1185">Reference proteome</keyword>
<evidence type="ECO:0000256" key="5">
    <source>
        <dbReference type="ARBA" id="ARBA00022840"/>
    </source>
</evidence>
<dbReference type="InterPro" id="IPR036640">
    <property type="entry name" value="ABC1_TM_sf"/>
</dbReference>
<dbReference type="FunFam" id="3.40.50.300:FF:000163">
    <property type="entry name" value="Multidrug resistance-associated protein member 4"/>
    <property type="match status" value="1"/>
</dbReference>
<name>A0AAN7P7W4_9COLE</name>
<dbReference type="PANTHER" id="PTHR24223:SF448">
    <property type="entry name" value="FI20146P1-RELATED"/>
    <property type="match status" value="1"/>
</dbReference>
<gene>
    <name evidence="11" type="ORF">RN001_007068</name>
</gene>
<feature type="domain" description="ABC transporter" evidence="9">
    <location>
        <begin position="1011"/>
        <end position="1243"/>
    </location>
</feature>
<feature type="transmembrane region" description="Helical" evidence="8">
    <location>
        <begin position="733"/>
        <end position="751"/>
    </location>
</feature>
<dbReference type="FunFam" id="3.40.50.300:FF:000482">
    <property type="entry name" value="Multidrug resistance-associated protein member 4"/>
    <property type="match status" value="1"/>
</dbReference>
<dbReference type="PROSITE" id="PS50929">
    <property type="entry name" value="ABC_TM1F"/>
    <property type="match status" value="2"/>
</dbReference>
<evidence type="ECO:0000313" key="11">
    <source>
        <dbReference type="EMBL" id="KAK4878922.1"/>
    </source>
</evidence>
<dbReference type="GO" id="GO:0140359">
    <property type="term" value="F:ABC-type transporter activity"/>
    <property type="evidence" value="ECO:0007669"/>
    <property type="project" value="InterPro"/>
</dbReference>
<feature type="transmembrane region" description="Helical" evidence="8">
    <location>
        <begin position="920"/>
        <end position="940"/>
    </location>
</feature>
<protein>
    <recommendedName>
        <fullName evidence="13">Multidrug resistance-associated protein lethal(2)03659</fullName>
    </recommendedName>
</protein>
<keyword evidence="4" id="KW-0547">Nucleotide-binding</keyword>
<dbReference type="FunFam" id="1.20.1560.10:FF:000014">
    <property type="entry name" value="Multidrug resistance-associated protein member 4"/>
    <property type="match status" value="1"/>
</dbReference>
<evidence type="ECO:0000256" key="3">
    <source>
        <dbReference type="ARBA" id="ARBA00022692"/>
    </source>
</evidence>
<keyword evidence="3 8" id="KW-0812">Transmembrane</keyword>
<evidence type="ECO:0000256" key="4">
    <source>
        <dbReference type="ARBA" id="ARBA00022741"/>
    </source>
</evidence>
<feature type="transmembrane region" description="Helical" evidence="8">
    <location>
        <begin position="16"/>
        <end position="33"/>
    </location>
</feature>
<dbReference type="InterPro" id="IPR003439">
    <property type="entry name" value="ABC_transporter-like_ATP-bd"/>
</dbReference>
<dbReference type="FunFam" id="1.20.1560.10:FF:000026">
    <property type="entry name" value="Multidrug resistance-associated protein lethal(2)03659"/>
    <property type="match status" value="1"/>
</dbReference>
<feature type="transmembrane region" description="Helical" evidence="8">
    <location>
        <begin position="833"/>
        <end position="852"/>
    </location>
</feature>
<dbReference type="PROSITE" id="PS50893">
    <property type="entry name" value="ABC_TRANSPORTER_2"/>
    <property type="match status" value="2"/>
</dbReference>
<dbReference type="GO" id="GO:0005524">
    <property type="term" value="F:ATP binding"/>
    <property type="evidence" value="ECO:0007669"/>
    <property type="project" value="UniProtKB-KW"/>
</dbReference>
<keyword evidence="6 8" id="KW-1133">Transmembrane helix</keyword>
<evidence type="ECO:0000256" key="1">
    <source>
        <dbReference type="ARBA" id="ARBA00004141"/>
    </source>
</evidence>
<dbReference type="GO" id="GO:0016887">
    <property type="term" value="F:ATP hydrolysis activity"/>
    <property type="evidence" value="ECO:0007669"/>
    <property type="project" value="InterPro"/>
</dbReference>
<organism evidence="11 12">
    <name type="scientific">Aquatica leii</name>
    <dbReference type="NCBI Taxonomy" id="1421715"/>
    <lineage>
        <taxon>Eukaryota</taxon>
        <taxon>Metazoa</taxon>
        <taxon>Ecdysozoa</taxon>
        <taxon>Arthropoda</taxon>
        <taxon>Hexapoda</taxon>
        <taxon>Insecta</taxon>
        <taxon>Pterygota</taxon>
        <taxon>Neoptera</taxon>
        <taxon>Endopterygota</taxon>
        <taxon>Coleoptera</taxon>
        <taxon>Polyphaga</taxon>
        <taxon>Elateriformia</taxon>
        <taxon>Elateroidea</taxon>
        <taxon>Lampyridae</taxon>
        <taxon>Luciolinae</taxon>
        <taxon>Aquatica</taxon>
    </lineage>
</organism>
<feature type="domain" description="ABC transmembrane type-1" evidence="10">
    <location>
        <begin position="686"/>
        <end position="975"/>
    </location>
</feature>
<feature type="transmembrane region" description="Helical" evidence="8">
    <location>
        <begin position="232"/>
        <end position="253"/>
    </location>
</feature>
<feature type="transmembrane region" description="Helical" evidence="8">
    <location>
        <begin position="134"/>
        <end position="155"/>
    </location>
</feature>
<dbReference type="Gene3D" id="1.20.1560.10">
    <property type="entry name" value="ABC transporter type 1, transmembrane domain"/>
    <property type="match status" value="2"/>
</dbReference>
<feature type="transmembrane region" description="Helical" evidence="8">
    <location>
        <begin position="805"/>
        <end position="827"/>
    </location>
</feature>
<dbReference type="GO" id="GO:0016020">
    <property type="term" value="C:membrane"/>
    <property type="evidence" value="ECO:0007669"/>
    <property type="project" value="UniProtKB-SubCell"/>
</dbReference>
<dbReference type="CDD" id="cd03250">
    <property type="entry name" value="ABCC_MRP_domain1"/>
    <property type="match status" value="1"/>
</dbReference>
<dbReference type="Proteomes" id="UP001353858">
    <property type="component" value="Unassembled WGS sequence"/>
</dbReference>
<feature type="domain" description="ABC transporter" evidence="9">
    <location>
        <begin position="406"/>
        <end position="628"/>
    </location>
</feature>
<comment type="subcellular location">
    <subcellularLocation>
        <location evidence="1">Membrane</location>
        <topology evidence="1">Multi-pass membrane protein</topology>
    </subcellularLocation>
</comment>
<evidence type="ECO:0000256" key="7">
    <source>
        <dbReference type="ARBA" id="ARBA00023136"/>
    </source>
</evidence>
<feature type="domain" description="ABC transmembrane type-1" evidence="10">
    <location>
        <begin position="106"/>
        <end position="375"/>
    </location>
</feature>
<reference evidence="12" key="1">
    <citation type="submission" date="2023-01" db="EMBL/GenBank/DDBJ databases">
        <title>Key to firefly adult light organ development and bioluminescence: homeobox transcription factors regulate luciferase expression and transportation to peroxisome.</title>
        <authorList>
            <person name="Fu X."/>
        </authorList>
    </citation>
    <scope>NUCLEOTIDE SEQUENCE [LARGE SCALE GENOMIC DNA]</scope>
</reference>
<dbReference type="Pfam" id="PF00664">
    <property type="entry name" value="ABC_membrane"/>
    <property type="match status" value="2"/>
</dbReference>
<dbReference type="InterPro" id="IPR027417">
    <property type="entry name" value="P-loop_NTPase"/>
</dbReference>
<sequence length="1264" mass="142433">MEDGVQVKREPNPRESASILSILTFFYTLPIFLKGRKKDFSEDDVYETLRRDKSSILGDKAEKIWTEELKKFKDTKKTPNVRNMMMRMLKFNLAGVALGHLINDLVCRPGQIVSLGYLISYYLDESKKEQTSPYFYVAGLLSSTLCSVFILQLVLAEGFHTGMEMRIAACSLIYRKALKLNQSAFGDTTVGQMINLLSNDVGVFDRFTAVHHCVYVGPAQLALFTYLMYNEIGVSAFVGVSVLILFIPLQGFMGKLSAKFRLKTARRTDARIRLMDEIIRGIEVIKMYAWEKSFAKLVHLYRRLEIKSIKTVSYIKGTYMMYFIYISVPLFLTILAYVLFGNTLDARKFFYTSALYNTTGFTMATIFPQAVSLIKESGVASARIVKFLMLEEADTGCSKSSGAVFIKMANVTAKWAKSAENTLSNLNLNIEPGTIVAVIGPVGSGKSSLLQCILKELRTASGVLSVGGSVSYSSQDPWIFNSSVRQNILFGKEMDKPRYRDVVNKCALSADFKTFLVGDRTIVGEQGSFLSGGQRARVNLARAVYRDSDIYLLDDPFSAVDVSVGKQIFEECVCRYLKKKTVILVTHQLQYLQHVDRIIVLENGTVKADGTFNELQKSNLNFLKLLKRSSEKDDDEHKESRLVKYESAIKLDETPKLVQEQRSTGTVSFSIYKDYFAACGSYALVFLVITLFIFVQLVLSGSFYFMTYWVNFEQKYSQNDTLQGDFKITSRNYFVYIYSGITVAIVVLTVLRNNMSYIVCMRSSINLHDSMFDSVVRATLQFFNENSSGRILNRFTKDMGAVDELLPTAIIITTQTVFSILGIIIVTCIVNPWLIIPSALILILSNYLKSFYLSASLSIKRLEGVTKSPVFGHLHATLRGLTTIRGFSAQDILRKEFDDKQDLHSSTYYLFICTTRTLGYWLDIISFIYITCITLVLVFISDESYGGNVGLAITQAMQLLLQLQWGVRQSTDMENYMTSVERVLEYNSIDHERPFTNANKPDNSWPKLGKITFENVYLSYSLETPVLKNLNFVIEPEEKVGIVGRTGAGKSSIISSIFQLFEIEGNIIIDGVNIKEIGLHDLRRKISIIPQNPVIFAGSIRKNLDPFDECTDEVLWKALEDVKLKETIKLLDLGLKSEISEGGSNLSAGQRQLICLARAIIRGNKILILDEATANVDPQTDAVIQDTIRQKFSKYTVITVAHRLHTVIDSDKILVMDGGKVVEFGHPYVLLQDQNGVFYQMVQQTENIMASELAQIAKVRFEHT</sequence>
<keyword evidence="2" id="KW-0813">Transport</keyword>
<evidence type="ECO:0000259" key="9">
    <source>
        <dbReference type="PROSITE" id="PS50893"/>
    </source>
</evidence>
<comment type="caution">
    <text evidence="11">The sequence shown here is derived from an EMBL/GenBank/DDBJ whole genome shotgun (WGS) entry which is preliminary data.</text>
</comment>
<evidence type="ECO:0000256" key="6">
    <source>
        <dbReference type="ARBA" id="ARBA00022989"/>
    </source>
</evidence>
<dbReference type="InterPro" id="IPR044726">
    <property type="entry name" value="ABCC_6TM_D2"/>
</dbReference>
<accession>A0AAN7P7W4</accession>
<dbReference type="Gene3D" id="3.40.50.300">
    <property type="entry name" value="P-loop containing nucleotide triphosphate hydrolases"/>
    <property type="match status" value="2"/>
</dbReference>
<dbReference type="PROSITE" id="PS00211">
    <property type="entry name" value="ABC_TRANSPORTER_1"/>
    <property type="match status" value="2"/>
</dbReference>
<dbReference type="CDD" id="cd03244">
    <property type="entry name" value="ABCC_MRP_domain2"/>
    <property type="match status" value="1"/>
</dbReference>
<dbReference type="InterPro" id="IPR011527">
    <property type="entry name" value="ABC1_TM_dom"/>
</dbReference>
<dbReference type="CDD" id="cd18580">
    <property type="entry name" value="ABC_6TM_ABCC_D2"/>
    <property type="match status" value="1"/>
</dbReference>
<dbReference type="Pfam" id="PF00005">
    <property type="entry name" value="ABC_tran"/>
    <property type="match status" value="2"/>
</dbReference>
<dbReference type="InterPro" id="IPR003593">
    <property type="entry name" value="AAA+_ATPase"/>
</dbReference>
<keyword evidence="5" id="KW-0067">ATP-binding</keyword>
<dbReference type="EMBL" id="JARPUR010000003">
    <property type="protein sequence ID" value="KAK4878922.1"/>
    <property type="molecule type" value="Genomic_DNA"/>
</dbReference>
<evidence type="ECO:0000256" key="2">
    <source>
        <dbReference type="ARBA" id="ARBA00022448"/>
    </source>
</evidence>
<proteinExistence type="predicted"/>
<dbReference type="PANTHER" id="PTHR24223">
    <property type="entry name" value="ATP-BINDING CASSETTE SUB-FAMILY C"/>
    <property type="match status" value="1"/>
</dbReference>
<dbReference type="SUPFAM" id="SSF52540">
    <property type="entry name" value="P-loop containing nucleoside triphosphate hydrolases"/>
    <property type="match status" value="2"/>
</dbReference>
<evidence type="ECO:0000259" key="10">
    <source>
        <dbReference type="PROSITE" id="PS50929"/>
    </source>
</evidence>
<evidence type="ECO:0000256" key="8">
    <source>
        <dbReference type="SAM" id="Phobius"/>
    </source>
</evidence>
<dbReference type="SUPFAM" id="SSF90123">
    <property type="entry name" value="ABC transporter transmembrane region"/>
    <property type="match status" value="2"/>
</dbReference>
<evidence type="ECO:0000313" key="12">
    <source>
        <dbReference type="Proteomes" id="UP001353858"/>
    </source>
</evidence>
<dbReference type="AlphaFoldDB" id="A0AAN7P7W4"/>
<keyword evidence="7 8" id="KW-0472">Membrane</keyword>
<feature type="transmembrane region" description="Helical" evidence="8">
    <location>
        <begin position="319"/>
        <end position="340"/>
    </location>
</feature>
<dbReference type="InterPro" id="IPR050173">
    <property type="entry name" value="ABC_transporter_C-like"/>
</dbReference>
<evidence type="ECO:0008006" key="13">
    <source>
        <dbReference type="Google" id="ProtNLM"/>
    </source>
</evidence>